<evidence type="ECO:0000313" key="1">
    <source>
        <dbReference type="EMBL" id="KAJ8876662.1"/>
    </source>
</evidence>
<organism evidence="1 2">
    <name type="scientific">Dryococelus australis</name>
    <dbReference type="NCBI Taxonomy" id="614101"/>
    <lineage>
        <taxon>Eukaryota</taxon>
        <taxon>Metazoa</taxon>
        <taxon>Ecdysozoa</taxon>
        <taxon>Arthropoda</taxon>
        <taxon>Hexapoda</taxon>
        <taxon>Insecta</taxon>
        <taxon>Pterygota</taxon>
        <taxon>Neoptera</taxon>
        <taxon>Polyneoptera</taxon>
        <taxon>Phasmatodea</taxon>
        <taxon>Verophasmatodea</taxon>
        <taxon>Anareolatae</taxon>
        <taxon>Phasmatidae</taxon>
        <taxon>Eurycanthinae</taxon>
        <taxon>Dryococelus</taxon>
    </lineage>
</organism>
<reference evidence="1 2" key="1">
    <citation type="submission" date="2023-02" db="EMBL/GenBank/DDBJ databases">
        <title>LHISI_Scaffold_Assembly.</title>
        <authorList>
            <person name="Stuart O.P."/>
            <person name="Cleave R."/>
            <person name="Magrath M.J.L."/>
            <person name="Mikheyev A.S."/>
        </authorList>
    </citation>
    <scope>NUCLEOTIDE SEQUENCE [LARGE SCALE GENOMIC DNA]</scope>
    <source>
        <strain evidence="1">Daus_M_001</strain>
        <tissue evidence="1">Leg muscle</tissue>
    </source>
</reference>
<sequence>MYCKRGYSVLPTECISKCSSCTTQCSR</sequence>
<proteinExistence type="predicted"/>
<gene>
    <name evidence="1" type="ORF">PR048_021109</name>
</gene>
<evidence type="ECO:0000313" key="2">
    <source>
        <dbReference type="Proteomes" id="UP001159363"/>
    </source>
</evidence>
<name>A0ABQ9GXB0_9NEOP</name>
<keyword evidence="2" id="KW-1185">Reference proteome</keyword>
<accession>A0ABQ9GXB0</accession>
<dbReference type="EMBL" id="JARBHB010000008">
    <property type="protein sequence ID" value="KAJ8876662.1"/>
    <property type="molecule type" value="Genomic_DNA"/>
</dbReference>
<comment type="caution">
    <text evidence="1">The sequence shown here is derived from an EMBL/GenBank/DDBJ whole genome shotgun (WGS) entry which is preliminary data.</text>
</comment>
<dbReference type="Proteomes" id="UP001159363">
    <property type="component" value="Chromosome 7"/>
</dbReference>
<protein>
    <submittedName>
        <fullName evidence="1">Uncharacterized protein</fullName>
    </submittedName>
</protein>